<feature type="transmembrane region" description="Helical" evidence="2">
    <location>
        <begin position="33"/>
        <end position="55"/>
    </location>
</feature>
<dbReference type="AlphaFoldDB" id="A0A975GKC0"/>
<evidence type="ECO:0000313" key="4">
    <source>
        <dbReference type="EMBL" id="QTA83653.1"/>
    </source>
</evidence>
<feature type="domain" description="Ancillary SecYEG translocon subunit/Cell division coordinator CpoB TPR" evidence="3">
    <location>
        <begin position="40"/>
        <end position="207"/>
    </location>
</feature>
<dbReference type="InterPro" id="IPR019734">
    <property type="entry name" value="TPR_rpt"/>
</dbReference>
<sequence length="228" mass="26183">MAGNKNRKQLLKEPDQFISFSTKMMNYIIKHKIAVLSSTGIVFALIIIISGIRYFSIQEENKSFALMEKALARYETLEKEKGPEKAFEETQKDFQSIIDQYASRGGGRAARIAFANIAFQAKNFDKAVDLYKKALEDLSDDSSLKNMILSSLGYSYEGKNDYENAEKYFNMIVKGKDSLLKDDAVFNLGRIYAKMEKQDKSMEFYKKLVDEYPESMYIDMINEKISDS</sequence>
<evidence type="ECO:0000259" key="3">
    <source>
        <dbReference type="Pfam" id="PF09976"/>
    </source>
</evidence>
<keyword evidence="2" id="KW-0812">Transmembrane</keyword>
<dbReference type="SMART" id="SM00028">
    <property type="entry name" value="TPR"/>
    <property type="match status" value="3"/>
</dbReference>
<proteinExistence type="predicted"/>
<dbReference type="KEGG" id="dli:dnl_60660"/>
<organism evidence="4 5">
    <name type="scientific">Desulfonema limicola</name>
    <dbReference type="NCBI Taxonomy" id="45656"/>
    <lineage>
        <taxon>Bacteria</taxon>
        <taxon>Pseudomonadati</taxon>
        <taxon>Thermodesulfobacteriota</taxon>
        <taxon>Desulfobacteria</taxon>
        <taxon>Desulfobacterales</taxon>
        <taxon>Desulfococcaceae</taxon>
        <taxon>Desulfonema</taxon>
    </lineage>
</organism>
<reference evidence="4" key="1">
    <citation type="journal article" date="2021" name="Microb. Physiol.">
        <title>Proteogenomic Insights into the Physiology of Marine, Sulfate-Reducing, Filamentous Desulfonema limicola and Desulfonema magnum.</title>
        <authorList>
            <person name="Schnaars V."/>
            <person name="Wohlbrand L."/>
            <person name="Scheve S."/>
            <person name="Hinrichs C."/>
            <person name="Reinhardt R."/>
            <person name="Rabus R."/>
        </authorList>
    </citation>
    <scope>NUCLEOTIDE SEQUENCE</scope>
    <source>
        <strain evidence="4">5ac10</strain>
    </source>
</reference>
<dbReference type="Pfam" id="PF09976">
    <property type="entry name" value="TPR_21"/>
    <property type="match status" value="1"/>
</dbReference>
<evidence type="ECO:0000256" key="1">
    <source>
        <dbReference type="PROSITE-ProRule" id="PRU00339"/>
    </source>
</evidence>
<dbReference type="PROSITE" id="PS50005">
    <property type="entry name" value="TPR"/>
    <property type="match status" value="1"/>
</dbReference>
<dbReference type="InterPro" id="IPR018704">
    <property type="entry name" value="SecYEG/CpoB_TPR"/>
</dbReference>
<gene>
    <name evidence="4" type="ORF">dnl_60660</name>
</gene>
<keyword evidence="2" id="KW-0472">Membrane</keyword>
<protein>
    <submittedName>
        <fullName evidence="4">Tetratricopeptide repeat-containing protein</fullName>
    </submittedName>
</protein>
<dbReference type="Proteomes" id="UP000663720">
    <property type="component" value="Chromosome"/>
</dbReference>
<name>A0A975GKC0_9BACT</name>
<keyword evidence="2" id="KW-1133">Transmembrane helix</keyword>
<feature type="repeat" description="TPR" evidence="1">
    <location>
        <begin position="182"/>
        <end position="215"/>
    </location>
</feature>
<keyword evidence="5" id="KW-1185">Reference proteome</keyword>
<dbReference type="RefSeq" id="WP_207689464.1">
    <property type="nucleotide sequence ID" value="NZ_CP061799.1"/>
</dbReference>
<dbReference type="Gene3D" id="1.25.40.10">
    <property type="entry name" value="Tetratricopeptide repeat domain"/>
    <property type="match status" value="1"/>
</dbReference>
<dbReference type="SUPFAM" id="SSF48452">
    <property type="entry name" value="TPR-like"/>
    <property type="match status" value="1"/>
</dbReference>
<evidence type="ECO:0000256" key="2">
    <source>
        <dbReference type="SAM" id="Phobius"/>
    </source>
</evidence>
<dbReference type="EMBL" id="CP061799">
    <property type="protein sequence ID" value="QTA83653.1"/>
    <property type="molecule type" value="Genomic_DNA"/>
</dbReference>
<dbReference type="InterPro" id="IPR011990">
    <property type="entry name" value="TPR-like_helical_dom_sf"/>
</dbReference>
<accession>A0A975GKC0</accession>
<evidence type="ECO:0000313" key="5">
    <source>
        <dbReference type="Proteomes" id="UP000663720"/>
    </source>
</evidence>
<keyword evidence="1" id="KW-0802">TPR repeat</keyword>